<feature type="compositionally biased region" description="Basic residues" evidence="1">
    <location>
        <begin position="208"/>
        <end position="225"/>
    </location>
</feature>
<feature type="region of interest" description="Disordered" evidence="1">
    <location>
        <begin position="275"/>
        <end position="318"/>
    </location>
</feature>
<keyword evidence="2" id="KW-0472">Membrane</keyword>
<evidence type="ECO:0000256" key="1">
    <source>
        <dbReference type="SAM" id="MobiDB-lite"/>
    </source>
</evidence>
<evidence type="ECO:0000313" key="4">
    <source>
        <dbReference type="EMBL" id="CAL4129704.1"/>
    </source>
</evidence>
<keyword evidence="3" id="KW-0732">Signal</keyword>
<keyword evidence="2" id="KW-0812">Transmembrane</keyword>
<feature type="compositionally biased region" description="Polar residues" evidence="1">
    <location>
        <begin position="282"/>
        <end position="291"/>
    </location>
</feature>
<evidence type="ECO:0000313" key="5">
    <source>
        <dbReference type="Proteomes" id="UP001497623"/>
    </source>
</evidence>
<sequence length="388" mass="43391">MRCQTFPHIDIIALISFICASVTTAIHGAVDIGDSCFSMSSMSSVLWVRLDTGDLDDGNATVVTANGDECLLPNRKIIKGSWGAELVFEVSPSWQCRLPGDDIELKAKKGGGFISCHEEMQKAEKEVEAMVSYYNHVVATHAALFTTTMSVSMTPSTTILPIISSTISPYNSSVNNSKSDNSKEKKNISGKGKHIRHDQVIVENKKNKTNKHIKQKVKSNKRNGGVHKDIGKEKDETAINKPQQDKTSHFLPDYAQVTPDASWFTSIKRKKVHTHTTEKTNDWQFDSSNPYQDDHSYSDSGSNDDWNRKPQENINKYDDDIGNMLNTNKEAPQDLYLFQFNNGVSLSMEEYIIIGTGSIIGIALLISATVLIIVLRRRKRDEPVDYWV</sequence>
<evidence type="ECO:0000256" key="3">
    <source>
        <dbReference type="SAM" id="SignalP"/>
    </source>
</evidence>
<dbReference type="Proteomes" id="UP001497623">
    <property type="component" value="Unassembled WGS sequence"/>
</dbReference>
<keyword evidence="5" id="KW-1185">Reference proteome</keyword>
<reference evidence="4 5" key="1">
    <citation type="submission" date="2024-05" db="EMBL/GenBank/DDBJ databases">
        <authorList>
            <person name="Wallberg A."/>
        </authorList>
    </citation>
    <scope>NUCLEOTIDE SEQUENCE [LARGE SCALE GENOMIC DNA]</scope>
</reference>
<accession>A0AAV2RQF4</accession>
<feature type="region of interest" description="Disordered" evidence="1">
    <location>
        <begin position="170"/>
        <end position="194"/>
    </location>
</feature>
<feature type="region of interest" description="Disordered" evidence="1">
    <location>
        <begin position="208"/>
        <end position="249"/>
    </location>
</feature>
<feature type="compositionally biased region" description="Low complexity" evidence="1">
    <location>
        <begin position="170"/>
        <end position="179"/>
    </location>
</feature>
<keyword evidence="2" id="KW-1133">Transmembrane helix</keyword>
<name>A0AAV2RQF4_MEGNR</name>
<feature type="compositionally biased region" description="Basic and acidic residues" evidence="1">
    <location>
        <begin position="305"/>
        <end position="318"/>
    </location>
</feature>
<protein>
    <submittedName>
        <fullName evidence="4">Uncharacterized protein</fullName>
    </submittedName>
</protein>
<feature type="transmembrane region" description="Helical" evidence="2">
    <location>
        <begin position="351"/>
        <end position="375"/>
    </location>
</feature>
<gene>
    <name evidence="4" type="ORF">MNOR_LOCUS26344</name>
</gene>
<dbReference type="AlphaFoldDB" id="A0AAV2RQF4"/>
<evidence type="ECO:0000256" key="2">
    <source>
        <dbReference type="SAM" id="Phobius"/>
    </source>
</evidence>
<feature type="chain" id="PRO_5043920813" evidence="3">
    <location>
        <begin position="26"/>
        <end position="388"/>
    </location>
</feature>
<feature type="signal peptide" evidence="3">
    <location>
        <begin position="1"/>
        <end position="25"/>
    </location>
</feature>
<organism evidence="4 5">
    <name type="scientific">Meganyctiphanes norvegica</name>
    <name type="common">Northern krill</name>
    <name type="synonym">Thysanopoda norvegica</name>
    <dbReference type="NCBI Taxonomy" id="48144"/>
    <lineage>
        <taxon>Eukaryota</taxon>
        <taxon>Metazoa</taxon>
        <taxon>Ecdysozoa</taxon>
        <taxon>Arthropoda</taxon>
        <taxon>Crustacea</taxon>
        <taxon>Multicrustacea</taxon>
        <taxon>Malacostraca</taxon>
        <taxon>Eumalacostraca</taxon>
        <taxon>Eucarida</taxon>
        <taxon>Euphausiacea</taxon>
        <taxon>Euphausiidae</taxon>
        <taxon>Meganyctiphanes</taxon>
    </lineage>
</organism>
<proteinExistence type="predicted"/>
<comment type="caution">
    <text evidence="4">The sequence shown here is derived from an EMBL/GenBank/DDBJ whole genome shotgun (WGS) entry which is preliminary data.</text>
</comment>
<dbReference type="EMBL" id="CAXKWB010026181">
    <property type="protein sequence ID" value="CAL4129704.1"/>
    <property type="molecule type" value="Genomic_DNA"/>
</dbReference>
<feature type="compositionally biased region" description="Basic and acidic residues" evidence="1">
    <location>
        <begin position="226"/>
        <end position="248"/>
    </location>
</feature>